<organism evidence="1 2">
    <name type="scientific">Dentiscutata heterogama</name>
    <dbReference type="NCBI Taxonomy" id="1316150"/>
    <lineage>
        <taxon>Eukaryota</taxon>
        <taxon>Fungi</taxon>
        <taxon>Fungi incertae sedis</taxon>
        <taxon>Mucoromycota</taxon>
        <taxon>Glomeromycotina</taxon>
        <taxon>Glomeromycetes</taxon>
        <taxon>Diversisporales</taxon>
        <taxon>Gigasporaceae</taxon>
        <taxon>Dentiscutata</taxon>
    </lineage>
</organism>
<accession>A0ACA9MXP6</accession>
<dbReference type="Proteomes" id="UP000789702">
    <property type="component" value="Unassembled WGS sequence"/>
</dbReference>
<gene>
    <name evidence="1" type="ORF">DHETER_LOCUS7406</name>
</gene>
<proteinExistence type="predicted"/>
<dbReference type="EMBL" id="CAJVPU010010362">
    <property type="protein sequence ID" value="CAG8604979.1"/>
    <property type="molecule type" value="Genomic_DNA"/>
</dbReference>
<protein>
    <submittedName>
        <fullName evidence="1">11749_t:CDS:1</fullName>
    </submittedName>
</protein>
<comment type="caution">
    <text evidence="1">The sequence shown here is derived from an EMBL/GenBank/DDBJ whole genome shotgun (WGS) entry which is preliminary data.</text>
</comment>
<sequence length="632" mass="73492">MAETFSEDLVEDFKNLYETKERYDTIITVGKEPNVEPIHAHSVILCTRSPYFRRALSDEWAEKKDGYFILSKPNISALIFKIILKFLYCGIVDLNSQEVEIILELLVAADELLIQKLVNFVQEFLTENGCKFLQQNPIKMVHFVTHNEQFNELKEAYLEIVCKKPKLLFDSEEFLSLEEGALKLILKCDNLDMKECDIWKKLVEWGHPTEMDHKELMPEVWKYKHLLSEHLIEDILTCFLDSNVKPLYNTFLIRWGNFKIDSVLINKEIALLLMKWIDKKTIDDKTSKGFQYNFNLLFRSSLDGLSSKTFHRKFSASTATFIIQQPCKPYRRVLGLFIINLSVLKLALEEKVYARGSIPDSVWVSNLDKFLKFIVGRRIKRVNEWIEKNLARFSKENNEVIITNFAFEREINRLSLFWDICRLKCYKCGLSCLKTSRHDDNPDDAIHDCLTDHECHHECEFKENHPDGIIPICEHFAAHDGKHECSFLHLCGAPCIYAEKKNCQRGLCAKENGHENTKGNEAHKCNSTIHYCGEPCSLNAITDKGKYECKNECMIPCEIEHDVHKCQKDVCPIECPIKNCQRQCDNKNHFHAFEENAIHFCGEEHDCQEKCEEDGICKIVTEPTSIEAEYVN</sequence>
<evidence type="ECO:0000313" key="1">
    <source>
        <dbReference type="EMBL" id="CAG8604979.1"/>
    </source>
</evidence>
<reference evidence="1" key="1">
    <citation type="submission" date="2021-06" db="EMBL/GenBank/DDBJ databases">
        <authorList>
            <person name="Kallberg Y."/>
            <person name="Tangrot J."/>
            <person name="Rosling A."/>
        </authorList>
    </citation>
    <scope>NUCLEOTIDE SEQUENCE</scope>
    <source>
        <strain evidence="1">IL203A</strain>
    </source>
</reference>
<evidence type="ECO:0000313" key="2">
    <source>
        <dbReference type="Proteomes" id="UP000789702"/>
    </source>
</evidence>
<feature type="non-terminal residue" evidence="1">
    <location>
        <position position="632"/>
    </location>
</feature>
<keyword evidence="2" id="KW-1185">Reference proteome</keyword>
<name>A0ACA9MXP6_9GLOM</name>